<feature type="non-terminal residue" evidence="2">
    <location>
        <position position="81"/>
    </location>
</feature>
<comment type="caution">
    <text evidence="2">The sequence shown here is derived from an EMBL/GenBank/DDBJ whole genome shotgun (WGS) entry which is preliminary data.</text>
</comment>
<sequence>MGDGVDNDDIFDDGAIESGGVDDSGVTYYVIRGDYRNSSEDGSGTIINVAFGGGDSGVNMNVTNGGDDVTTMMSHSKLKRW</sequence>
<protein>
    <submittedName>
        <fullName evidence="2">Uncharacterized protein</fullName>
    </submittedName>
</protein>
<evidence type="ECO:0000256" key="1">
    <source>
        <dbReference type="SAM" id="MobiDB-lite"/>
    </source>
</evidence>
<gene>
    <name evidence="2" type="ORF">OLEA9_A097485</name>
</gene>
<proteinExistence type="predicted"/>
<keyword evidence="3" id="KW-1185">Reference proteome</keyword>
<accession>A0A8S0SG96</accession>
<reference evidence="2 3" key="1">
    <citation type="submission" date="2019-12" db="EMBL/GenBank/DDBJ databases">
        <authorList>
            <person name="Alioto T."/>
            <person name="Alioto T."/>
            <person name="Gomez Garrido J."/>
        </authorList>
    </citation>
    <scope>NUCLEOTIDE SEQUENCE [LARGE SCALE GENOMIC DNA]</scope>
</reference>
<dbReference type="Gramene" id="OE9A097485T1">
    <property type="protein sequence ID" value="OE9A097485C1"/>
    <property type="gene ID" value="OE9A097485"/>
</dbReference>
<evidence type="ECO:0000313" key="3">
    <source>
        <dbReference type="Proteomes" id="UP000594638"/>
    </source>
</evidence>
<name>A0A8S0SG96_OLEEU</name>
<dbReference type="AlphaFoldDB" id="A0A8S0SG96"/>
<feature type="region of interest" description="Disordered" evidence="1">
    <location>
        <begin position="1"/>
        <end position="23"/>
    </location>
</feature>
<evidence type="ECO:0000313" key="2">
    <source>
        <dbReference type="EMBL" id="CAA2990528.1"/>
    </source>
</evidence>
<dbReference type="Proteomes" id="UP000594638">
    <property type="component" value="Unassembled WGS sequence"/>
</dbReference>
<organism evidence="2 3">
    <name type="scientific">Olea europaea subsp. europaea</name>
    <dbReference type="NCBI Taxonomy" id="158383"/>
    <lineage>
        <taxon>Eukaryota</taxon>
        <taxon>Viridiplantae</taxon>
        <taxon>Streptophyta</taxon>
        <taxon>Embryophyta</taxon>
        <taxon>Tracheophyta</taxon>
        <taxon>Spermatophyta</taxon>
        <taxon>Magnoliopsida</taxon>
        <taxon>eudicotyledons</taxon>
        <taxon>Gunneridae</taxon>
        <taxon>Pentapetalae</taxon>
        <taxon>asterids</taxon>
        <taxon>lamiids</taxon>
        <taxon>Lamiales</taxon>
        <taxon>Oleaceae</taxon>
        <taxon>Oleeae</taxon>
        <taxon>Olea</taxon>
    </lineage>
</organism>
<dbReference type="EMBL" id="CACTIH010004314">
    <property type="protein sequence ID" value="CAA2990528.1"/>
    <property type="molecule type" value="Genomic_DNA"/>
</dbReference>
<feature type="compositionally biased region" description="Acidic residues" evidence="1">
    <location>
        <begin position="1"/>
        <end position="15"/>
    </location>
</feature>